<feature type="chain" id="PRO_5011659349" evidence="1">
    <location>
        <begin position="20"/>
        <end position="344"/>
    </location>
</feature>
<dbReference type="RefSeq" id="WP_090661377.1">
    <property type="nucleotide sequence ID" value="NZ_FOXQ01000012.1"/>
</dbReference>
<keyword evidence="3" id="KW-1185">Reference proteome</keyword>
<dbReference type="InterPro" id="IPR029475">
    <property type="entry name" value="DUF6807"/>
</dbReference>
<reference evidence="2 3" key="1">
    <citation type="submission" date="2016-10" db="EMBL/GenBank/DDBJ databases">
        <authorList>
            <person name="de Groot N.N."/>
        </authorList>
    </citation>
    <scope>NUCLEOTIDE SEQUENCE [LARGE SCALE GENOMIC DNA]</scope>
    <source>
        <strain evidence="2 3">DSM 28286</strain>
    </source>
</reference>
<protein>
    <submittedName>
        <fullName evidence="2">Methane oxygenase PmoA</fullName>
    </submittedName>
</protein>
<evidence type="ECO:0000313" key="2">
    <source>
        <dbReference type="EMBL" id="SFQ43767.1"/>
    </source>
</evidence>
<accession>A0A1I5YIP5</accession>
<proteinExistence type="predicted"/>
<gene>
    <name evidence="2" type="ORF">SAMN05444277_11263</name>
</gene>
<sequence length="344" mass="38581">MKNMFALFGFCFFSVTVFAQQGFTFKQQPEKKQVDVLYNGKLLTAYCHYDSVAKPVLFPVNTVDGITVTRGYPVAPRPGERTDHPHHVGIWMNYESVNGIDFWNNSTAIPAEKKDQYGSIIHEKIISTDAHGDKASLTATAKWVNNAGAVFLNEQTTYHFKVEDDIFIIDRVTTLTALNEKVVFKDVKDGFFAIRVARELEMPSKEPGVFVDAHGNETKVDPSGDNSVTGMYYNSFGVKGDSVWSSKAPWAMLKGIKDGKPITIAMFDHPGNVGYPTYWHARGYGLFALNPLGRKVFSNGKEELNYILSPQQSVKFVYRIIVASKDLSSKTINNISHSFDKEKY</sequence>
<dbReference type="Proteomes" id="UP000199031">
    <property type="component" value="Unassembled WGS sequence"/>
</dbReference>
<dbReference type="AlphaFoldDB" id="A0A1I5YIP5"/>
<dbReference type="STRING" id="1465490.SAMN05444277_11263"/>
<dbReference type="OrthoDB" id="2540540at2"/>
<evidence type="ECO:0000256" key="1">
    <source>
        <dbReference type="SAM" id="SignalP"/>
    </source>
</evidence>
<dbReference type="EMBL" id="FOXQ01000012">
    <property type="protein sequence ID" value="SFQ43767.1"/>
    <property type="molecule type" value="Genomic_DNA"/>
</dbReference>
<name>A0A1I5YIP5_9BACT</name>
<feature type="signal peptide" evidence="1">
    <location>
        <begin position="1"/>
        <end position="19"/>
    </location>
</feature>
<evidence type="ECO:0000313" key="3">
    <source>
        <dbReference type="Proteomes" id="UP000199031"/>
    </source>
</evidence>
<dbReference type="Pfam" id="PF14100">
    <property type="entry name" value="DUF6807"/>
    <property type="match status" value="1"/>
</dbReference>
<organism evidence="2 3">
    <name type="scientific">Parafilimonas terrae</name>
    <dbReference type="NCBI Taxonomy" id="1465490"/>
    <lineage>
        <taxon>Bacteria</taxon>
        <taxon>Pseudomonadati</taxon>
        <taxon>Bacteroidota</taxon>
        <taxon>Chitinophagia</taxon>
        <taxon>Chitinophagales</taxon>
        <taxon>Chitinophagaceae</taxon>
        <taxon>Parafilimonas</taxon>
    </lineage>
</organism>
<keyword evidence="1" id="KW-0732">Signal</keyword>